<gene>
    <name evidence="1" type="ORF">D356_00816</name>
</gene>
<dbReference type="Proteomes" id="UP000014622">
    <property type="component" value="Unassembled WGS sequence"/>
</dbReference>
<name>A0AB73ABB8_ENTFC</name>
<protein>
    <submittedName>
        <fullName evidence="1">Uncharacterized protein</fullName>
    </submittedName>
</protein>
<dbReference type="AlphaFoldDB" id="A0AB73ABB8"/>
<evidence type="ECO:0000313" key="1">
    <source>
        <dbReference type="EMBL" id="EPI14326.1"/>
    </source>
</evidence>
<dbReference type="EMBL" id="ATIT01000063">
    <property type="protein sequence ID" value="EPI14326.1"/>
    <property type="molecule type" value="Genomic_DNA"/>
</dbReference>
<accession>A0AB73ABB8</accession>
<comment type="caution">
    <text evidence="1">The sequence shown here is derived from an EMBL/GenBank/DDBJ whole genome shotgun (WGS) entry which is preliminary data.</text>
</comment>
<sequence length="41" mass="4462">MSCFARPFILVNVQRSLPFFSNGGGGWSERGFSIEKALAPS</sequence>
<reference evidence="1 2" key="1">
    <citation type="submission" date="2013-06" db="EMBL/GenBank/DDBJ databases">
        <authorList>
            <person name="Weinstock G."/>
            <person name="Sodergren E."/>
            <person name="Lobos E.A."/>
            <person name="Fulton L."/>
            <person name="Fulton R."/>
            <person name="Courtney L."/>
            <person name="Fronick C."/>
            <person name="O'Laughlin M."/>
            <person name="Godfrey J."/>
            <person name="Wilson R.M."/>
            <person name="Miner T."/>
            <person name="Farmer C."/>
            <person name="Delehaunty K."/>
            <person name="Cordes M."/>
            <person name="Minx P."/>
            <person name="Tomlinson C."/>
            <person name="Chen J."/>
            <person name="Wollam A."/>
            <person name="Pepin K.H."/>
            <person name="Bhonagiri V."/>
            <person name="Zhang X."/>
            <person name="Warren W."/>
            <person name="Mitreva M."/>
            <person name="Mardis E.R."/>
            <person name="Wilson R.K."/>
        </authorList>
    </citation>
    <scope>NUCLEOTIDE SEQUENCE [LARGE SCALE GENOMIC DNA]</scope>
    <source>
        <strain evidence="1 2">SD2A-2</strain>
    </source>
</reference>
<organism evidence="1 2">
    <name type="scientific">Enterococcus faecium SD2A-2</name>
    <dbReference type="NCBI Taxonomy" id="1244154"/>
    <lineage>
        <taxon>Bacteria</taxon>
        <taxon>Bacillati</taxon>
        <taxon>Bacillota</taxon>
        <taxon>Bacilli</taxon>
        <taxon>Lactobacillales</taxon>
        <taxon>Enterococcaceae</taxon>
        <taxon>Enterococcus</taxon>
    </lineage>
</organism>
<proteinExistence type="predicted"/>
<evidence type="ECO:0000313" key="2">
    <source>
        <dbReference type="Proteomes" id="UP000014622"/>
    </source>
</evidence>